<evidence type="ECO:0000313" key="2">
    <source>
        <dbReference type="Proteomes" id="UP000183018"/>
    </source>
</evidence>
<name>A0A1I3NSR5_9GAMM</name>
<organism evidence="1 2">
    <name type="scientific">Phytopseudomonas argentinensis</name>
    <dbReference type="NCBI Taxonomy" id="289370"/>
    <lineage>
        <taxon>Bacteria</taxon>
        <taxon>Pseudomonadati</taxon>
        <taxon>Pseudomonadota</taxon>
        <taxon>Gammaproteobacteria</taxon>
        <taxon>Pseudomonadales</taxon>
        <taxon>Pseudomonadaceae</taxon>
        <taxon>Phytopseudomonas</taxon>
    </lineage>
</organism>
<protein>
    <recommendedName>
        <fullName evidence="3">Head-tail adaptor protein</fullName>
    </recommendedName>
</protein>
<reference evidence="2" key="1">
    <citation type="submission" date="2016-10" db="EMBL/GenBank/DDBJ databases">
        <authorList>
            <person name="Varghese N."/>
            <person name="Submissions S."/>
        </authorList>
    </citation>
    <scope>NUCLEOTIDE SEQUENCE [LARGE SCALE GENOMIC DNA]</scope>
    <source>
        <strain evidence="2">LMG 22563</strain>
    </source>
</reference>
<dbReference type="AlphaFoldDB" id="A0A1I3NSR5"/>
<proteinExistence type="predicted"/>
<keyword evidence="2" id="KW-1185">Reference proteome</keyword>
<dbReference type="STRING" id="289370.SAMN05216602_4003"/>
<accession>A0A1I3NSR5</accession>
<sequence>MRAGRLNTPATLLELNADIQACELDWMWCGIDTKESAEPPFPTGLRNPAKVAIRAWWDERLRQGRYLRTEHRLFHIDSARDYRGDRAELAITATEFIGERAQLVRASRPARCVRVFLDMQSPWRDENGQVIDYRTRAEVALIEAGRVHTDDRLTVGGVTYLVTALPSDMDDGIVRNIWLEPL</sequence>
<gene>
    <name evidence="1" type="ORF">SAMN05216602_4003</name>
</gene>
<dbReference type="EMBL" id="FORC01000004">
    <property type="protein sequence ID" value="SFJ12325.1"/>
    <property type="molecule type" value="Genomic_DNA"/>
</dbReference>
<evidence type="ECO:0008006" key="3">
    <source>
        <dbReference type="Google" id="ProtNLM"/>
    </source>
</evidence>
<dbReference type="OrthoDB" id="6848537at2"/>
<dbReference type="RefSeq" id="WP_074888201.1">
    <property type="nucleotide sequence ID" value="NZ_FORC01000004.1"/>
</dbReference>
<dbReference type="Proteomes" id="UP000183018">
    <property type="component" value="Unassembled WGS sequence"/>
</dbReference>
<evidence type="ECO:0000313" key="1">
    <source>
        <dbReference type="EMBL" id="SFJ12325.1"/>
    </source>
</evidence>